<evidence type="ECO:0000256" key="2">
    <source>
        <dbReference type="ARBA" id="ARBA00023012"/>
    </source>
</evidence>
<dbReference type="SMART" id="SM00862">
    <property type="entry name" value="Trans_reg_C"/>
    <property type="match status" value="1"/>
</dbReference>
<dbReference type="SUPFAM" id="SSF46894">
    <property type="entry name" value="C-terminal effector domain of the bipartite response regulators"/>
    <property type="match status" value="1"/>
</dbReference>
<organism evidence="8 9">
    <name type="scientific">Dawidia cretensis</name>
    <dbReference type="NCBI Taxonomy" id="2782350"/>
    <lineage>
        <taxon>Bacteria</taxon>
        <taxon>Pseudomonadati</taxon>
        <taxon>Bacteroidota</taxon>
        <taxon>Cytophagia</taxon>
        <taxon>Cytophagales</taxon>
        <taxon>Chryseotaleaceae</taxon>
        <taxon>Dawidia</taxon>
    </lineage>
</organism>
<keyword evidence="1 4" id="KW-0597">Phosphoprotein</keyword>
<dbReference type="SUPFAM" id="SSF52172">
    <property type="entry name" value="CheY-like"/>
    <property type="match status" value="1"/>
</dbReference>
<dbReference type="Gene3D" id="3.40.50.2300">
    <property type="match status" value="1"/>
</dbReference>
<evidence type="ECO:0000256" key="5">
    <source>
        <dbReference type="PROSITE-ProRule" id="PRU01091"/>
    </source>
</evidence>
<evidence type="ECO:0000259" key="7">
    <source>
        <dbReference type="PROSITE" id="PS51755"/>
    </source>
</evidence>
<dbReference type="InterPro" id="IPR011006">
    <property type="entry name" value="CheY-like_superfamily"/>
</dbReference>
<gene>
    <name evidence="8" type="ORF">KK062_03285</name>
</gene>
<accession>A0AAP2DU02</accession>
<dbReference type="AlphaFoldDB" id="A0AAP2DU02"/>
<dbReference type="GO" id="GO:0006355">
    <property type="term" value="P:regulation of DNA-templated transcription"/>
    <property type="evidence" value="ECO:0007669"/>
    <property type="project" value="InterPro"/>
</dbReference>
<keyword evidence="3 5" id="KW-0238">DNA-binding</keyword>
<dbReference type="Gene3D" id="6.10.250.690">
    <property type="match status" value="1"/>
</dbReference>
<dbReference type="PROSITE" id="PS51755">
    <property type="entry name" value="OMPR_PHOB"/>
    <property type="match status" value="1"/>
</dbReference>
<evidence type="ECO:0000313" key="9">
    <source>
        <dbReference type="Proteomes" id="UP001319080"/>
    </source>
</evidence>
<dbReference type="InterPro" id="IPR036388">
    <property type="entry name" value="WH-like_DNA-bd_sf"/>
</dbReference>
<dbReference type="GO" id="GO:0032993">
    <property type="term" value="C:protein-DNA complex"/>
    <property type="evidence" value="ECO:0007669"/>
    <property type="project" value="TreeGrafter"/>
</dbReference>
<dbReference type="InterPro" id="IPR001867">
    <property type="entry name" value="OmpR/PhoB-type_DNA-bd"/>
</dbReference>
<dbReference type="PANTHER" id="PTHR48111:SF40">
    <property type="entry name" value="PHOSPHATE REGULON TRANSCRIPTIONAL REGULATORY PROTEIN PHOB"/>
    <property type="match status" value="1"/>
</dbReference>
<dbReference type="GO" id="GO:0000156">
    <property type="term" value="F:phosphorelay response regulator activity"/>
    <property type="evidence" value="ECO:0007669"/>
    <property type="project" value="TreeGrafter"/>
</dbReference>
<reference evidence="8 9" key="1">
    <citation type="submission" date="2021-05" db="EMBL/GenBank/DDBJ databases">
        <title>A Polyphasic approach of four new species of the genus Ohtaekwangia: Ohtaekwangia histidinii sp. nov., Ohtaekwangia cretensis sp. nov., Ohtaekwangia indiensis sp. nov., Ohtaekwangia reichenbachii sp. nov. from diverse environment.</title>
        <authorList>
            <person name="Octaviana S."/>
        </authorList>
    </citation>
    <scope>NUCLEOTIDE SEQUENCE [LARGE SCALE GENOMIC DNA]</scope>
    <source>
        <strain evidence="8 9">PWU5</strain>
    </source>
</reference>
<keyword evidence="9" id="KW-1185">Reference proteome</keyword>
<evidence type="ECO:0000256" key="1">
    <source>
        <dbReference type="ARBA" id="ARBA00022553"/>
    </source>
</evidence>
<dbReference type="InterPro" id="IPR039420">
    <property type="entry name" value="WalR-like"/>
</dbReference>
<dbReference type="InterPro" id="IPR016032">
    <property type="entry name" value="Sig_transdc_resp-reg_C-effctor"/>
</dbReference>
<comment type="caution">
    <text evidence="8">The sequence shown here is derived from an EMBL/GenBank/DDBJ whole genome shotgun (WGS) entry which is preliminary data.</text>
</comment>
<dbReference type="PANTHER" id="PTHR48111">
    <property type="entry name" value="REGULATOR OF RPOS"/>
    <property type="match status" value="1"/>
</dbReference>
<evidence type="ECO:0000313" key="8">
    <source>
        <dbReference type="EMBL" id="MBT1707226.1"/>
    </source>
</evidence>
<dbReference type="RefSeq" id="WP_254082801.1">
    <property type="nucleotide sequence ID" value="NZ_JAHESE010000001.1"/>
</dbReference>
<proteinExistence type="predicted"/>
<dbReference type="CDD" id="cd00383">
    <property type="entry name" value="trans_reg_C"/>
    <property type="match status" value="1"/>
</dbReference>
<dbReference type="CDD" id="cd17574">
    <property type="entry name" value="REC_OmpR"/>
    <property type="match status" value="1"/>
</dbReference>
<feature type="domain" description="OmpR/PhoB-type" evidence="7">
    <location>
        <begin position="134"/>
        <end position="231"/>
    </location>
</feature>
<name>A0AAP2DU02_9BACT</name>
<dbReference type="InterPro" id="IPR001789">
    <property type="entry name" value="Sig_transdc_resp-reg_receiver"/>
</dbReference>
<keyword evidence="2" id="KW-0902">Two-component regulatory system</keyword>
<dbReference type="PROSITE" id="PS50110">
    <property type="entry name" value="RESPONSE_REGULATORY"/>
    <property type="match status" value="1"/>
</dbReference>
<dbReference type="GO" id="GO:0000976">
    <property type="term" value="F:transcription cis-regulatory region binding"/>
    <property type="evidence" value="ECO:0007669"/>
    <property type="project" value="TreeGrafter"/>
</dbReference>
<dbReference type="GO" id="GO:0005829">
    <property type="term" value="C:cytosol"/>
    <property type="evidence" value="ECO:0007669"/>
    <property type="project" value="TreeGrafter"/>
</dbReference>
<feature type="modified residue" description="4-aspartylphosphate" evidence="4">
    <location>
        <position position="55"/>
    </location>
</feature>
<feature type="domain" description="Response regulatory" evidence="6">
    <location>
        <begin position="6"/>
        <end position="120"/>
    </location>
</feature>
<dbReference type="Gene3D" id="1.10.10.10">
    <property type="entry name" value="Winged helix-like DNA-binding domain superfamily/Winged helix DNA-binding domain"/>
    <property type="match status" value="1"/>
</dbReference>
<feature type="DNA-binding region" description="OmpR/PhoB-type" evidence="5">
    <location>
        <begin position="134"/>
        <end position="231"/>
    </location>
</feature>
<dbReference type="Pfam" id="PF00072">
    <property type="entry name" value="Response_reg"/>
    <property type="match status" value="1"/>
</dbReference>
<dbReference type="SMART" id="SM00448">
    <property type="entry name" value="REC"/>
    <property type="match status" value="1"/>
</dbReference>
<evidence type="ECO:0000256" key="4">
    <source>
        <dbReference type="PROSITE-ProRule" id="PRU00169"/>
    </source>
</evidence>
<evidence type="ECO:0000259" key="6">
    <source>
        <dbReference type="PROSITE" id="PS50110"/>
    </source>
</evidence>
<dbReference type="Pfam" id="PF00486">
    <property type="entry name" value="Trans_reg_C"/>
    <property type="match status" value="1"/>
</dbReference>
<sequence length="235" mass="26628">MSIAKQIMVVEDDESLGFLIKDSLSAHGWAVQLYTTGEKGLTAFHNHTFDLCILDVMLPEKDGFALAREIRKYNQGIPIVFLSAKNQTEDRIKGFQIGADDYVSKPFSLEEFKYRIEAVLKRTGGNQTTSTDRASVLQIADSILDIHNLLLTAGGVSTRLTYKECGMLQLFFRHPDKVIERDVFLKTIWEDDGFFVARSMDVFVSRLRKYLSHDSALRIENIRAVGYILKRVAVA</sequence>
<evidence type="ECO:0000256" key="3">
    <source>
        <dbReference type="ARBA" id="ARBA00023125"/>
    </source>
</evidence>
<dbReference type="EMBL" id="JAHESE010000001">
    <property type="protein sequence ID" value="MBT1707226.1"/>
    <property type="molecule type" value="Genomic_DNA"/>
</dbReference>
<protein>
    <submittedName>
        <fullName evidence="8">Response regulator transcription factor</fullName>
    </submittedName>
</protein>
<dbReference type="Proteomes" id="UP001319080">
    <property type="component" value="Unassembled WGS sequence"/>
</dbReference>